<organism evidence="2 3">
    <name type="scientific">Lentithecium fluviatile CBS 122367</name>
    <dbReference type="NCBI Taxonomy" id="1168545"/>
    <lineage>
        <taxon>Eukaryota</taxon>
        <taxon>Fungi</taxon>
        <taxon>Dikarya</taxon>
        <taxon>Ascomycota</taxon>
        <taxon>Pezizomycotina</taxon>
        <taxon>Dothideomycetes</taxon>
        <taxon>Pleosporomycetidae</taxon>
        <taxon>Pleosporales</taxon>
        <taxon>Massarineae</taxon>
        <taxon>Lentitheciaceae</taxon>
        <taxon>Lentithecium</taxon>
    </lineage>
</organism>
<protein>
    <submittedName>
        <fullName evidence="2">HET-domain-containing protein</fullName>
    </submittedName>
</protein>
<keyword evidence="3" id="KW-1185">Reference proteome</keyword>
<dbReference type="Proteomes" id="UP000799291">
    <property type="component" value="Unassembled WGS sequence"/>
</dbReference>
<sequence length="547" mass="64193">MRKRYGKQTALSAQGNKSRVLWIRSDTETLWKSRLKKWLHSPSKPDTRTEGTHMLDMISQTTSAQFTLLRLWLRRCEDTHRCNRHARAGGFLPTRLLFVGDMNGQDLLCLKTTAEMEREQYIALSHRWGTPSVKEKSMYCTTADNISHRLEGFRISELPKTFQDAIRVTKELGMQYLWIDSLCIIQEGDDGEDWRKESKLMEVVFSSAYCTIAATSAKDMKDGFLDRKANPEYLHVRSISGRGLYVCAGSDDFESDVERAELNTRAWVMQERVLSPRTIHFSANLMYWECGAGIYCENLTTMIGSRRKRYLRRDSTFPDRLRRLYESRRVELIHLLNEDYSERHLTERTDRKVALSGLHDRIAIALRCQSSYGIFKHHIHADLLWQASDGNLERIDYPGERVPSWSWMAYTGGVRFMRISVRETIHWTKNLRFDNDQKSVLIASVRKFQNCTAEQEKNRHIIWDSRRVKRGWIQYDVETNVDLHGMRCVYLGEFRWRGKFWERQFGRVRCYMLVVRPTSVNEEYERVGLGVVETSCVEEKALNMKLV</sequence>
<feature type="domain" description="Heterokaryon incompatibility" evidence="1">
    <location>
        <begin position="121"/>
        <end position="271"/>
    </location>
</feature>
<reference evidence="2" key="1">
    <citation type="journal article" date="2020" name="Stud. Mycol.">
        <title>101 Dothideomycetes genomes: a test case for predicting lifestyles and emergence of pathogens.</title>
        <authorList>
            <person name="Haridas S."/>
            <person name="Albert R."/>
            <person name="Binder M."/>
            <person name="Bloem J."/>
            <person name="Labutti K."/>
            <person name="Salamov A."/>
            <person name="Andreopoulos B."/>
            <person name="Baker S."/>
            <person name="Barry K."/>
            <person name="Bills G."/>
            <person name="Bluhm B."/>
            <person name="Cannon C."/>
            <person name="Castanera R."/>
            <person name="Culley D."/>
            <person name="Daum C."/>
            <person name="Ezra D."/>
            <person name="Gonzalez J."/>
            <person name="Henrissat B."/>
            <person name="Kuo A."/>
            <person name="Liang C."/>
            <person name="Lipzen A."/>
            <person name="Lutzoni F."/>
            <person name="Magnuson J."/>
            <person name="Mondo S."/>
            <person name="Nolan M."/>
            <person name="Ohm R."/>
            <person name="Pangilinan J."/>
            <person name="Park H.-J."/>
            <person name="Ramirez L."/>
            <person name="Alfaro M."/>
            <person name="Sun H."/>
            <person name="Tritt A."/>
            <person name="Yoshinaga Y."/>
            <person name="Zwiers L.-H."/>
            <person name="Turgeon B."/>
            <person name="Goodwin S."/>
            <person name="Spatafora J."/>
            <person name="Crous P."/>
            <person name="Grigoriev I."/>
        </authorList>
    </citation>
    <scope>NUCLEOTIDE SEQUENCE</scope>
    <source>
        <strain evidence="2">CBS 122367</strain>
    </source>
</reference>
<dbReference type="EMBL" id="MU005660">
    <property type="protein sequence ID" value="KAF2675613.1"/>
    <property type="molecule type" value="Genomic_DNA"/>
</dbReference>
<dbReference type="Pfam" id="PF06985">
    <property type="entry name" value="HET"/>
    <property type="match status" value="1"/>
</dbReference>
<proteinExistence type="predicted"/>
<dbReference type="PANTHER" id="PTHR33112">
    <property type="entry name" value="DOMAIN PROTEIN, PUTATIVE-RELATED"/>
    <property type="match status" value="1"/>
</dbReference>
<dbReference type="InterPro" id="IPR010730">
    <property type="entry name" value="HET"/>
</dbReference>
<dbReference type="AlphaFoldDB" id="A0A6G1IC98"/>
<accession>A0A6G1IC98</accession>
<evidence type="ECO:0000259" key="1">
    <source>
        <dbReference type="Pfam" id="PF06985"/>
    </source>
</evidence>
<gene>
    <name evidence="2" type="ORF">K458DRAFT_212405</name>
</gene>
<evidence type="ECO:0000313" key="2">
    <source>
        <dbReference type="EMBL" id="KAF2675613.1"/>
    </source>
</evidence>
<dbReference type="OrthoDB" id="4161196at2759"/>
<name>A0A6G1IC98_9PLEO</name>
<dbReference type="PANTHER" id="PTHR33112:SF10">
    <property type="entry name" value="TOL"/>
    <property type="match status" value="1"/>
</dbReference>
<evidence type="ECO:0000313" key="3">
    <source>
        <dbReference type="Proteomes" id="UP000799291"/>
    </source>
</evidence>